<feature type="domain" description="Aspartate/ornithine carbamoyltransferase carbamoyl-P binding" evidence="9">
    <location>
        <begin position="4"/>
        <end position="141"/>
    </location>
</feature>
<accession>A0ABN8KMK2</accession>
<evidence type="ECO:0000256" key="1">
    <source>
        <dbReference type="ARBA" id="ARBA00004852"/>
    </source>
</evidence>
<dbReference type="InterPro" id="IPR006130">
    <property type="entry name" value="Asp/Orn_carbamoylTrfase"/>
</dbReference>
<keyword evidence="3 7" id="KW-0808">Transferase</keyword>
<protein>
    <recommendedName>
        <fullName evidence="7">Aspartate carbamoyltransferase</fullName>
        <ecNumber evidence="7">2.1.3.2</ecNumber>
    </recommendedName>
    <alternativeName>
        <fullName evidence="7">Aspartate transcarbamylase</fullName>
        <shortName evidence="7">ATCase</shortName>
    </alternativeName>
</protein>
<feature type="binding site" evidence="7">
    <location>
        <position position="254"/>
    </location>
    <ligand>
        <name>carbamoyl phosphate</name>
        <dbReference type="ChEBI" id="CHEBI:58228"/>
    </ligand>
</feature>
<evidence type="ECO:0000259" key="9">
    <source>
        <dbReference type="Pfam" id="PF02729"/>
    </source>
</evidence>
<evidence type="ECO:0000256" key="6">
    <source>
        <dbReference type="ARBA" id="ARBA00048859"/>
    </source>
</evidence>
<evidence type="ECO:0000256" key="2">
    <source>
        <dbReference type="ARBA" id="ARBA00008896"/>
    </source>
</evidence>
<dbReference type="PROSITE" id="PS00097">
    <property type="entry name" value="CARBAMOYLTRANSFERASE"/>
    <property type="match status" value="1"/>
</dbReference>
<evidence type="ECO:0000256" key="3">
    <source>
        <dbReference type="ARBA" id="ARBA00022679"/>
    </source>
</evidence>
<feature type="binding site" evidence="7">
    <location>
        <position position="51"/>
    </location>
    <ligand>
        <name>carbamoyl phosphate</name>
        <dbReference type="ChEBI" id="CHEBI:58228"/>
    </ligand>
</feature>
<dbReference type="GO" id="GO:0004070">
    <property type="term" value="F:aspartate carbamoyltransferase activity"/>
    <property type="evidence" value="ECO:0007669"/>
    <property type="project" value="UniProtKB-EC"/>
</dbReference>
<dbReference type="RefSeq" id="WP_248733652.1">
    <property type="nucleotide sequence ID" value="NZ_CALBWS010000001.1"/>
</dbReference>
<dbReference type="InterPro" id="IPR002082">
    <property type="entry name" value="Asp_carbamoyltransf"/>
</dbReference>
<keyword evidence="11" id="KW-1185">Reference proteome</keyword>
<feature type="binding site" evidence="7">
    <location>
        <position position="100"/>
    </location>
    <ligand>
        <name>carbamoyl phosphate</name>
        <dbReference type="ChEBI" id="CHEBI:58228"/>
    </ligand>
</feature>
<comment type="pathway">
    <text evidence="1 7">Pyrimidine metabolism; UMP biosynthesis via de novo pathway; (S)-dihydroorotate from bicarbonate: step 2/3.</text>
</comment>
<dbReference type="SUPFAM" id="SSF53671">
    <property type="entry name" value="Aspartate/ornithine carbamoyltransferase"/>
    <property type="match status" value="1"/>
</dbReference>
<comment type="subunit">
    <text evidence="7">Heterododecamer (2C3:3R2) of six catalytic PyrB chains organized as two trimers (C3), and six regulatory PyrI chains organized as three dimers (R2).</text>
</comment>
<feature type="binding site" evidence="7">
    <location>
        <position position="131"/>
    </location>
    <ligand>
        <name>carbamoyl phosphate</name>
        <dbReference type="ChEBI" id="CHEBI:58228"/>
    </ligand>
</feature>
<dbReference type="PRINTS" id="PR00101">
    <property type="entry name" value="ATCASE"/>
</dbReference>
<comment type="catalytic activity">
    <reaction evidence="6 7">
        <text>carbamoyl phosphate + L-aspartate = N-carbamoyl-L-aspartate + phosphate + H(+)</text>
        <dbReference type="Rhea" id="RHEA:20013"/>
        <dbReference type="ChEBI" id="CHEBI:15378"/>
        <dbReference type="ChEBI" id="CHEBI:29991"/>
        <dbReference type="ChEBI" id="CHEBI:32814"/>
        <dbReference type="ChEBI" id="CHEBI:43474"/>
        <dbReference type="ChEBI" id="CHEBI:58228"/>
        <dbReference type="EC" id="2.1.3.2"/>
    </reaction>
</comment>
<dbReference type="Pfam" id="PF02729">
    <property type="entry name" value="OTCace_N"/>
    <property type="match status" value="1"/>
</dbReference>
<comment type="function">
    <text evidence="5 7">Catalyzes the condensation of carbamoyl phosphate and aspartate to form carbamoyl aspartate and inorganic phosphate, the committed step in the de novo pyrimidine nucleotide biosynthesis pathway.</text>
</comment>
<organism evidence="10 11">
    <name type="scientific">Neobacillus rhizosphaerae</name>
    <dbReference type="NCBI Taxonomy" id="2880965"/>
    <lineage>
        <taxon>Bacteria</taxon>
        <taxon>Bacillati</taxon>
        <taxon>Bacillota</taxon>
        <taxon>Bacilli</taxon>
        <taxon>Bacillales</taxon>
        <taxon>Bacillaceae</taxon>
        <taxon>Neobacillus</taxon>
    </lineage>
</organism>
<feature type="binding site" evidence="7">
    <location>
        <position position="50"/>
    </location>
    <ligand>
        <name>carbamoyl phosphate</name>
        <dbReference type="ChEBI" id="CHEBI:58228"/>
    </ligand>
</feature>
<gene>
    <name evidence="7 10" type="primary">pyrB</name>
    <name evidence="10" type="ORF">BACCIP111895_00464</name>
</gene>
<dbReference type="NCBIfam" id="TIGR00670">
    <property type="entry name" value="asp_carb_tr"/>
    <property type="match status" value="1"/>
</dbReference>
<comment type="caution">
    <text evidence="10">The sequence shown here is derived from an EMBL/GenBank/DDBJ whole genome shotgun (WGS) entry which is preliminary data.</text>
</comment>
<dbReference type="PRINTS" id="PR00100">
    <property type="entry name" value="AOTCASE"/>
</dbReference>
<reference evidence="10" key="1">
    <citation type="submission" date="2022-04" db="EMBL/GenBank/DDBJ databases">
        <authorList>
            <person name="Criscuolo A."/>
        </authorList>
    </citation>
    <scope>NUCLEOTIDE SEQUENCE</scope>
    <source>
        <strain evidence="10">CIP111895</strain>
    </source>
</reference>
<evidence type="ECO:0000256" key="7">
    <source>
        <dbReference type="HAMAP-Rule" id="MF_00001"/>
    </source>
</evidence>
<keyword evidence="4 7" id="KW-0665">Pyrimidine biosynthesis</keyword>
<evidence type="ECO:0000313" key="11">
    <source>
        <dbReference type="Proteomes" id="UP000838308"/>
    </source>
</evidence>
<dbReference type="InterPro" id="IPR006132">
    <property type="entry name" value="Asp/Orn_carbamoyltranf_P-bd"/>
</dbReference>
<feature type="binding site" evidence="7">
    <location>
        <position position="128"/>
    </location>
    <ligand>
        <name>carbamoyl phosphate</name>
        <dbReference type="ChEBI" id="CHEBI:58228"/>
    </ligand>
</feature>
<proteinExistence type="inferred from homology"/>
<feature type="binding site" evidence="7">
    <location>
        <position position="161"/>
    </location>
    <ligand>
        <name>L-aspartate</name>
        <dbReference type="ChEBI" id="CHEBI:29991"/>
    </ligand>
</feature>
<dbReference type="Pfam" id="PF00185">
    <property type="entry name" value="OTCace"/>
    <property type="match status" value="1"/>
</dbReference>
<dbReference type="PANTHER" id="PTHR45753:SF6">
    <property type="entry name" value="ASPARTATE CARBAMOYLTRANSFERASE"/>
    <property type="match status" value="1"/>
</dbReference>
<dbReference type="HAMAP" id="MF_00001">
    <property type="entry name" value="Asp_carb_tr"/>
    <property type="match status" value="1"/>
</dbReference>
<feature type="binding site" evidence="7">
    <location>
        <position position="213"/>
    </location>
    <ligand>
        <name>L-aspartate</name>
        <dbReference type="ChEBI" id="CHEBI:29991"/>
    </ligand>
</feature>
<dbReference type="Proteomes" id="UP000838308">
    <property type="component" value="Unassembled WGS sequence"/>
</dbReference>
<dbReference type="PANTHER" id="PTHR45753">
    <property type="entry name" value="ORNITHINE CARBAMOYLTRANSFERASE, MITOCHONDRIAL"/>
    <property type="match status" value="1"/>
</dbReference>
<dbReference type="EMBL" id="CALBWS010000001">
    <property type="protein sequence ID" value="CAH2713329.1"/>
    <property type="molecule type" value="Genomic_DNA"/>
</dbReference>
<sequence>MLNHLLTTNELKVEEIYQILEDARRFSEGMVWSPERQMFTANLFFEASTRTKCSFEVAERRLGLGVIPFEVETSSVQKGETLYDTVKTLESIGVNAIVIRHGQDRYFDELVGKINIPILNGGDGCGHHPTQSLLDLLTIQQEFGRFEGLKIAIIGDISHSRVARSNADALTRLGADVIFSGPEEWFDYHSLNSTRFQPIDQAIREADVVMLLRVQHERHQKKGSFTASEYHNQYGLTLDREQQMKPNSIIMHPAPVNRNVEIADSLVECKRSRIFKQMENGVYVRMAALKRSIESLMGGNQYEAAYSERKLHSI</sequence>
<dbReference type="InterPro" id="IPR036901">
    <property type="entry name" value="Asp/Orn_carbamoylTrfase_sf"/>
</dbReference>
<dbReference type="InterPro" id="IPR006131">
    <property type="entry name" value="Asp_carbamoyltransf_Asp/Orn-bd"/>
</dbReference>
<name>A0ABN8KMK2_9BACI</name>
<evidence type="ECO:0000313" key="10">
    <source>
        <dbReference type="EMBL" id="CAH2713329.1"/>
    </source>
</evidence>
<dbReference type="EC" id="2.1.3.2" evidence="7"/>
<feature type="domain" description="Aspartate/ornithine carbamoyltransferase Asp/Orn-binding" evidence="8">
    <location>
        <begin position="147"/>
        <end position="289"/>
    </location>
</feature>
<comment type="similarity">
    <text evidence="2 7">Belongs to the aspartate/ornithine carbamoyltransferase superfamily. ATCase family.</text>
</comment>
<evidence type="ECO:0000256" key="5">
    <source>
        <dbReference type="ARBA" id="ARBA00043884"/>
    </source>
</evidence>
<dbReference type="Gene3D" id="3.40.50.1370">
    <property type="entry name" value="Aspartate/ornithine carbamoyltransferase"/>
    <property type="match status" value="2"/>
</dbReference>
<feature type="binding site" evidence="7">
    <location>
        <position position="78"/>
    </location>
    <ligand>
        <name>L-aspartate</name>
        <dbReference type="ChEBI" id="CHEBI:29991"/>
    </ligand>
</feature>
<evidence type="ECO:0000259" key="8">
    <source>
        <dbReference type="Pfam" id="PF00185"/>
    </source>
</evidence>
<evidence type="ECO:0000256" key="4">
    <source>
        <dbReference type="ARBA" id="ARBA00022975"/>
    </source>
</evidence>
<dbReference type="NCBIfam" id="NF002032">
    <property type="entry name" value="PRK00856.1"/>
    <property type="match status" value="1"/>
</dbReference>
<feature type="binding site" evidence="7">
    <location>
        <position position="255"/>
    </location>
    <ligand>
        <name>carbamoyl phosphate</name>
        <dbReference type="ChEBI" id="CHEBI:58228"/>
    </ligand>
</feature>